<proteinExistence type="predicted"/>
<dbReference type="Proteomes" id="UP001148737">
    <property type="component" value="Unassembled WGS sequence"/>
</dbReference>
<gene>
    <name evidence="1" type="ORF">NLG97_g7539</name>
</gene>
<evidence type="ECO:0000313" key="2">
    <source>
        <dbReference type="Proteomes" id="UP001148737"/>
    </source>
</evidence>
<dbReference type="EMBL" id="JANAKD010001166">
    <property type="protein sequence ID" value="KAJ3482550.1"/>
    <property type="molecule type" value="Genomic_DNA"/>
</dbReference>
<keyword evidence="2" id="KW-1185">Reference proteome</keyword>
<organism evidence="1 2">
    <name type="scientific">Lecanicillium saksenae</name>
    <dbReference type="NCBI Taxonomy" id="468837"/>
    <lineage>
        <taxon>Eukaryota</taxon>
        <taxon>Fungi</taxon>
        <taxon>Dikarya</taxon>
        <taxon>Ascomycota</taxon>
        <taxon>Pezizomycotina</taxon>
        <taxon>Sordariomycetes</taxon>
        <taxon>Hypocreomycetidae</taxon>
        <taxon>Hypocreales</taxon>
        <taxon>Cordycipitaceae</taxon>
        <taxon>Lecanicillium</taxon>
    </lineage>
</organism>
<evidence type="ECO:0000313" key="1">
    <source>
        <dbReference type="EMBL" id="KAJ3482550.1"/>
    </source>
</evidence>
<reference evidence="1" key="1">
    <citation type="submission" date="2022-07" db="EMBL/GenBank/DDBJ databases">
        <title>Genome Sequence of Lecanicillium saksenae.</title>
        <authorList>
            <person name="Buettner E."/>
        </authorList>
    </citation>
    <scope>NUCLEOTIDE SEQUENCE</scope>
    <source>
        <strain evidence="1">VT-O1</strain>
    </source>
</reference>
<protein>
    <submittedName>
        <fullName evidence="1">Uncharacterized protein</fullName>
    </submittedName>
</protein>
<accession>A0ACC1QLI4</accession>
<name>A0ACC1QLI4_9HYPO</name>
<sequence length="378" mass="41309">MAASTVSDECAAYLQAPSFNKSFVVPATPDRGALNISYSDLGKQAANDGSSSPPVLLFMPGMHATRFQAVFLHLVAVKMGVRVLTVDRFGFGQTKNVRVDQRLSTWVEIVPLLLAHLNIPHVALASHSAGTLYLLNTLASCRRILSPTRPYAVLFSPFVDIKHSGVKLLQAAQLIPNAAIGYFDTLTKSLDAYVGPVVGSSISIMDKWFSSEEQPNPARAATRARWENEYGVSSEFLNNIGEACFRAGMAENSEGLNDETRLCLKKGCTWDACDDYDELVKTLTAREVAAASPARLRVKILFAQQDAMIGERGARYMKDCWERNCGPETGRVIDLCTKTVDGTDHDSLCTKLVALEEVMRDVLGQDEAAESEASHRVE</sequence>
<comment type="caution">
    <text evidence="1">The sequence shown here is derived from an EMBL/GenBank/DDBJ whole genome shotgun (WGS) entry which is preliminary data.</text>
</comment>